<evidence type="ECO:0000313" key="4">
    <source>
        <dbReference type="EMBL" id="PXX05178.1"/>
    </source>
</evidence>
<sequence length="409" mass="42967">MGRRCRIFAVLVGIAALTVACVPPTETPSAPMTSTTTSAAPDSGPSVVTPLLASVIAPPIPVPATDGKVHLAYELFLTNVLSQELTLTSLDVRASDTTLLSLAGDRLAYWMRVFGNHTPTTKLGPAQSAAVWLDVALDKGTPVPAELVHAIGVSLPDPQPPLFPATMTETVAPVTVQTRTPPVIAPPLVGTNWVDANSCCDMTPHRMALNPLNGQLWAAERFAIDYVQLLPDGRLFNGDKTKPESYPGFGADIHAVSDGQVVAVVDGLPEQVPGTNPSGLPLDQYAGNHIVQALGDGSYALYAHLKTGSIKVEVGERVSSGQVIASLGNSGNTDGPHLHFHVMSTPDPLRSNGLPFVLSSFKLDGRIASMDAEDSIEAGKPAPMQPNFSPRDESAVSPLVLDVMTYAGR</sequence>
<gene>
    <name evidence="4" type="ORF">C8E89_11983</name>
</gene>
<evidence type="ECO:0000256" key="1">
    <source>
        <dbReference type="SAM" id="MobiDB-lite"/>
    </source>
</evidence>
<feature type="chain" id="PRO_5039297849" evidence="2">
    <location>
        <begin position="21"/>
        <end position="409"/>
    </location>
</feature>
<evidence type="ECO:0000256" key="2">
    <source>
        <dbReference type="SAM" id="SignalP"/>
    </source>
</evidence>
<proteinExistence type="predicted"/>
<dbReference type="Proteomes" id="UP000247781">
    <property type="component" value="Unassembled WGS sequence"/>
</dbReference>
<dbReference type="PANTHER" id="PTHR21666:SF270">
    <property type="entry name" value="MUREIN HYDROLASE ACTIVATOR ENVC"/>
    <property type="match status" value="1"/>
</dbReference>
<dbReference type="InterPro" id="IPR050570">
    <property type="entry name" value="Cell_wall_metabolism_enzyme"/>
</dbReference>
<name>A0A318HAM7_9MYCO</name>
<protein>
    <submittedName>
        <fullName evidence="4">Peptidase M23-like protein</fullName>
    </submittedName>
</protein>
<feature type="region of interest" description="Disordered" evidence="1">
    <location>
        <begin position="373"/>
        <end position="393"/>
    </location>
</feature>
<feature type="domain" description="M23ase beta-sheet core" evidence="3">
    <location>
        <begin position="250"/>
        <end position="345"/>
    </location>
</feature>
<dbReference type="CDD" id="cd12797">
    <property type="entry name" value="M23_peptidase"/>
    <property type="match status" value="1"/>
</dbReference>
<evidence type="ECO:0000313" key="5">
    <source>
        <dbReference type="Proteomes" id="UP000247781"/>
    </source>
</evidence>
<dbReference type="AlphaFoldDB" id="A0A318HAM7"/>
<organism evidence="4 5">
    <name type="scientific">Mycolicibacterium moriokaense</name>
    <dbReference type="NCBI Taxonomy" id="39691"/>
    <lineage>
        <taxon>Bacteria</taxon>
        <taxon>Bacillati</taxon>
        <taxon>Actinomycetota</taxon>
        <taxon>Actinomycetes</taxon>
        <taxon>Mycobacteriales</taxon>
        <taxon>Mycobacteriaceae</taxon>
        <taxon>Mycolicibacterium</taxon>
    </lineage>
</organism>
<dbReference type="EMBL" id="QJJU01000019">
    <property type="protein sequence ID" value="PXX05178.1"/>
    <property type="molecule type" value="Genomic_DNA"/>
</dbReference>
<reference evidence="4 5" key="2">
    <citation type="submission" date="2018-06" db="EMBL/GenBank/DDBJ databases">
        <title>Sequencing of bacterial isolates from soil warming experiment in Harvard Forest, Massachusetts, USA.</title>
        <authorList>
            <person name="Deangelis K.PhD."/>
        </authorList>
    </citation>
    <scope>NUCLEOTIDE SEQUENCE [LARGE SCALE GENOMIC DNA]</scope>
    <source>
        <strain evidence="4 5">GAS496</strain>
    </source>
</reference>
<dbReference type="PANTHER" id="PTHR21666">
    <property type="entry name" value="PEPTIDASE-RELATED"/>
    <property type="match status" value="1"/>
</dbReference>
<comment type="caution">
    <text evidence="4">The sequence shown here is derived from an EMBL/GenBank/DDBJ whole genome shotgun (WGS) entry which is preliminary data.</text>
</comment>
<keyword evidence="5" id="KW-1185">Reference proteome</keyword>
<dbReference type="InterPro" id="IPR016047">
    <property type="entry name" value="M23ase_b-sheet_dom"/>
</dbReference>
<accession>A0A318HAM7</accession>
<reference evidence="5" key="1">
    <citation type="submission" date="2018-05" db="EMBL/GenBank/DDBJ databases">
        <authorList>
            <person name="Deangelis K."/>
            <person name="Huntemann M."/>
            <person name="Clum A."/>
            <person name="Pillay M."/>
            <person name="Palaniappan K."/>
            <person name="Varghese N."/>
            <person name="Mikhailova N."/>
            <person name="Stamatis D."/>
            <person name="Reddy T."/>
            <person name="Daum C."/>
            <person name="Shapiro N."/>
            <person name="Ivanova N."/>
            <person name="Kyrpides N."/>
            <person name="Woyke T."/>
        </authorList>
    </citation>
    <scope>NUCLEOTIDE SEQUENCE [LARGE SCALE GENOMIC DNA]</scope>
    <source>
        <strain evidence="5">GAS496</strain>
    </source>
</reference>
<dbReference type="InterPro" id="IPR011055">
    <property type="entry name" value="Dup_hybrid_motif"/>
</dbReference>
<dbReference type="GO" id="GO:0004222">
    <property type="term" value="F:metalloendopeptidase activity"/>
    <property type="evidence" value="ECO:0007669"/>
    <property type="project" value="TreeGrafter"/>
</dbReference>
<dbReference type="Gene3D" id="2.70.70.10">
    <property type="entry name" value="Glucose Permease (Domain IIA)"/>
    <property type="match status" value="1"/>
</dbReference>
<dbReference type="Pfam" id="PF01551">
    <property type="entry name" value="Peptidase_M23"/>
    <property type="match status" value="1"/>
</dbReference>
<dbReference type="SUPFAM" id="SSF51261">
    <property type="entry name" value="Duplicated hybrid motif"/>
    <property type="match status" value="1"/>
</dbReference>
<feature type="signal peptide" evidence="2">
    <location>
        <begin position="1"/>
        <end position="20"/>
    </location>
</feature>
<dbReference type="PROSITE" id="PS51257">
    <property type="entry name" value="PROKAR_LIPOPROTEIN"/>
    <property type="match status" value="1"/>
</dbReference>
<evidence type="ECO:0000259" key="3">
    <source>
        <dbReference type="Pfam" id="PF01551"/>
    </source>
</evidence>
<keyword evidence="2" id="KW-0732">Signal</keyword>